<comment type="subcellular location">
    <subcellularLocation>
        <location evidence="1">Cell membrane</location>
        <topology evidence="1">Multi-pass membrane protein</topology>
    </subcellularLocation>
</comment>
<evidence type="ECO:0000256" key="5">
    <source>
        <dbReference type="ARBA" id="ARBA00022989"/>
    </source>
</evidence>
<reference evidence="9 10" key="1">
    <citation type="submission" date="2021-03" db="EMBL/GenBank/DDBJ databases">
        <title>Genomic Encyclopedia of Type Strains, Phase IV (KMG-IV): sequencing the most valuable type-strain genomes for metagenomic binning, comparative biology and taxonomic classification.</title>
        <authorList>
            <person name="Goeker M."/>
        </authorList>
    </citation>
    <scope>NUCLEOTIDE SEQUENCE [LARGE SCALE GENOMIC DNA]</scope>
    <source>
        <strain evidence="9 10">DSM 6139</strain>
    </source>
</reference>
<feature type="transmembrane region" description="Helical" evidence="7">
    <location>
        <begin position="369"/>
        <end position="392"/>
    </location>
</feature>
<accession>A0ABS4G7L5</accession>
<evidence type="ECO:0000313" key="9">
    <source>
        <dbReference type="EMBL" id="MBP1920568.1"/>
    </source>
</evidence>
<comment type="caution">
    <text evidence="9">The sequence shown here is derived from an EMBL/GenBank/DDBJ whole genome shotgun (WGS) entry which is preliminary data.</text>
</comment>
<dbReference type="PANTHER" id="PTHR30012">
    <property type="entry name" value="GENERAL SECRETION PATHWAY PROTEIN"/>
    <property type="match status" value="1"/>
</dbReference>
<evidence type="ECO:0000256" key="6">
    <source>
        <dbReference type="ARBA" id="ARBA00023136"/>
    </source>
</evidence>
<organism evidence="9 10">
    <name type="scientific">Youngiibacter multivorans</name>
    <dbReference type="NCBI Taxonomy" id="937251"/>
    <lineage>
        <taxon>Bacteria</taxon>
        <taxon>Bacillati</taxon>
        <taxon>Bacillota</taxon>
        <taxon>Clostridia</taxon>
        <taxon>Eubacteriales</taxon>
        <taxon>Clostridiaceae</taxon>
        <taxon>Youngiibacter</taxon>
    </lineage>
</organism>
<dbReference type="InterPro" id="IPR042094">
    <property type="entry name" value="T2SS_GspF_sf"/>
</dbReference>
<dbReference type="RefSeq" id="WP_209460737.1">
    <property type="nucleotide sequence ID" value="NZ_JAGGKC010000033.1"/>
</dbReference>
<dbReference type="EMBL" id="JAGGKC010000033">
    <property type="protein sequence ID" value="MBP1920568.1"/>
    <property type="molecule type" value="Genomic_DNA"/>
</dbReference>
<feature type="transmembrane region" description="Helical" evidence="7">
    <location>
        <begin position="216"/>
        <end position="234"/>
    </location>
</feature>
<keyword evidence="6 7" id="KW-0472">Membrane</keyword>
<feature type="domain" description="Type II secretion system protein GspF" evidence="8">
    <location>
        <begin position="267"/>
        <end position="388"/>
    </location>
</feature>
<keyword evidence="5 7" id="KW-1133">Transmembrane helix</keyword>
<evidence type="ECO:0000256" key="4">
    <source>
        <dbReference type="ARBA" id="ARBA00022692"/>
    </source>
</evidence>
<keyword evidence="3" id="KW-1003">Cell membrane</keyword>
<dbReference type="InterPro" id="IPR003004">
    <property type="entry name" value="GspF/PilC"/>
</dbReference>
<dbReference type="PRINTS" id="PR00812">
    <property type="entry name" value="BCTERIALGSPF"/>
</dbReference>
<evidence type="ECO:0000259" key="8">
    <source>
        <dbReference type="Pfam" id="PF00482"/>
    </source>
</evidence>
<dbReference type="InterPro" id="IPR018076">
    <property type="entry name" value="T2SS_GspF_dom"/>
</dbReference>
<comment type="similarity">
    <text evidence="2">Belongs to the GSP F family.</text>
</comment>
<evidence type="ECO:0000313" key="10">
    <source>
        <dbReference type="Proteomes" id="UP001519271"/>
    </source>
</evidence>
<proteinExistence type="inferred from homology"/>
<evidence type="ECO:0000256" key="2">
    <source>
        <dbReference type="ARBA" id="ARBA00005745"/>
    </source>
</evidence>
<keyword evidence="4 7" id="KW-0812">Transmembrane</keyword>
<keyword evidence="10" id="KW-1185">Reference proteome</keyword>
<dbReference type="Proteomes" id="UP001519271">
    <property type="component" value="Unassembled WGS sequence"/>
</dbReference>
<feature type="transmembrane region" description="Helical" evidence="7">
    <location>
        <begin position="169"/>
        <end position="189"/>
    </location>
</feature>
<evidence type="ECO:0000256" key="1">
    <source>
        <dbReference type="ARBA" id="ARBA00004651"/>
    </source>
</evidence>
<sequence length="397" mass="44528">MPSYRYKGWNEKRNMVKGVLSAPDTASAFDNLRALSITPVSLDEKKEKKLITRRKLIREQDAADFCGHMAMMLQSGVNVVLSLEILEEQAKDPKKKKVFTALLEQVKRGEAISASMEETGEFPDLLVDMVRIGESTGDLDGIFSNMEEFYQKDVAVRSKVRAASVYPKILIFATFATLLFFMYFIVPAFKDLFESMENLPLPTRILLNLAGLFENHWPVMLIGISAAVIALILTRDSLKVRDIRDSLSLRVPLMGEFRRQVIISRVTRSLGVFLKSGIPLFTALNATKDIIRNRYVEAGFEKAIVRIMSGTSMSEAFEAEDLFEPMVYSLMRVGQETGRLDEMLYKVAAAYDRKVEQSLARLTARIEPLLILIIGGIVGFIIIAIAVPILTISQNIG</sequence>
<protein>
    <submittedName>
        <fullName evidence="9">Type IV pilus assembly protein PilC</fullName>
    </submittedName>
</protein>
<feature type="domain" description="Type II secretion system protein GspF" evidence="8">
    <location>
        <begin position="65"/>
        <end position="187"/>
    </location>
</feature>
<evidence type="ECO:0000256" key="3">
    <source>
        <dbReference type="ARBA" id="ARBA00022475"/>
    </source>
</evidence>
<dbReference type="PANTHER" id="PTHR30012:SF0">
    <property type="entry name" value="TYPE II SECRETION SYSTEM PROTEIN F-RELATED"/>
    <property type="match status" value="1"/>
</dbReference>
<dbReference type="Pfam" id="PF00482">
    <property type="entry name" value="T2SSF"/>
    <property type="match status" value="2"/>
</dbReference>
<gene>
    <name evidence="9" type="ORF">J2Z34_003083</name>
</gene>
<name>A0ABS4G7L5_9CLOT</name>
<dbReference type="Gene3D" id="1.20.81.30">
    <property type="entry name" value="Type II secretion system (T2SS), domain F"/>
    <property type="match status" value="2"/>
</dbReference>
<evidence type="ECO:0000256" key="7">
    <source>
        <dbReference type="SAM" id="Phobius"/>
    </source>
</evidence>